<dbReference type="InterPro" id="IPR003689">
    <property type="entry name" value="ZIP"/>
</dbReference>
<name>A0A0P6XL47_9CHLR</name>
<dbReference type="GO" id="GO:0005385">
    <property type="term" value="F:zinc ion transmembrane transporter activity"/>
    <property type="evidence" value="ECO:0007669"/>
    <property type="project" value="TreeGrafter"/>
</dbReference>
<feature type="transmembrane region" description="Helical" evidence="5">
    <location>
        <begin position="224"/>
        <end position="242"/>
    </location>
</feature>
<dbReference type="EMBL" id="LGCL01000024">
    <property type="protein sequence ID" value="KPL76934.1"/>
    <property type="molecule type" value="Genomic_DNA"/>
</dbReference>
<reference evidence="6 7" key="1">
    <citation type="submission" date="2015-07" db="EMBL/GenBank/DDBJ databases">
        <title>Genome sequence of Ornatilinea apprima DSM 23815.</title>
        <authorList>
            <person name="Hemp J."/>
            <person name="Ward L.M."/>
            <person name="Pace L.A."/>
            <person name="Fischer W.W."/>
        </authorList>
    </citation>
    <scope>NUCLEOTIDE SEQUENCE [LARGE SCALE GENOMIC DNA]</scope>
    <source>
        <strain evidence="6 7">P3M-1</strain>
    </source>
</reference>
<dbReference type="GO" id="GO:0016020">
    <property type="term" value="C:membrane"/>
    <property type="evidence" value="ECO:0007669"/>
    <property type="project" value="UniProtKB-SubCell"/>
</dbReference>
<evidence type="ECO:0000256" key="5">
    <source>
        <dbReference type="SAM" id="Phobius"/>
    </source>
</evidence>
<dbReference type="STRING" id="1134406.ADN00_10090"/>
<sequence length="244" mass="26197">MFLNTFGAVTLASFLACLVTSIGIYTISAHEQWGNRNVIYFMSFAAGVLISVSFIHIIPKSIEMTSQAPIYLLVGFMGLYIINRFVSRFVCRETDCRNISIGVIPMVGIGLHSFIDGVIYSVTFNVSIFTGVLAAIGMVLHEFPEGVVTFLLLEQAGFPRKKAAVMAFLAAALTTPLGTLISFPVINQINQRSLGNLLGLSAGALVYVGATHLLPAVENEKKQHSMISLGAGILIAILIVISKG</sequence>
<dbReference type="RefSeq" id="WP_075062877.1">
    <property type="nucleotide sequence ID" value="NZ_LGCL01000024.1"/>
</dbReference>
<accession>A0A0P6XL47</accession>
<keyword evidence="3 5" id="KW-1133">Transmembrane helix</keyword>
<feature type="transmembrane region" description="Helical" evidence="5">
    <location>
        <begin position="198"/>
        <end position="217"/>
    </location>
</feature>
<dbReference type="Proteomes" id="UP000050417">
    <property type="component" value="Unassembled WGS sequence"/>
</dbReference>
<comment type="subcellular location">
    <subcellularLocation>
        <location evidence="1">Membrane</location>
        <topology evidence="1">Multi-pass membrane protein</topology>
    </subcellularLocation>
</comment>
<keyword evidence="7" id="KW-1185">Reference proteome</keyword>
<dbReference type="Pfam" id="PF02535">
    <property type="entry name" value="Zip"/>
    <property type="match status" value="1"/>
</dbReference>
<feature type="transmembrane region" description="Helical" evidence="5">
    <location>
        <begin position="165"/>
        <end position="186"/>
    </location>
</feature>
<feature type="transmembrane region" description="Helical" evidence="5">
    <location>
        <begin position="128"/>
        <end position="153"/>
    </location>
</feature>
<evidence type="ECO:0000256" key="2">
    <source>
        <dbReference type="ARBA" id="ARBA00022692"/>
    </source>
</evidence>
<feature type="transmembrane region" description="Helical" evidence="5">
    <location>
        <begin position="70"/>
        <end position="87"/>
    </location>
</feature>
<evidence type="ECO:0000313" key="6">
    <source>
        <dbReference type="EMBL" id="KPL76934.1"/>
    </source>
</evidence>
<keyword evidence="2 5" id="KW-0812">Transmembrane</keyword>
<dbReference type="OrthoDB" id="9787346at2"/>
<comment type="caution">
    <text evidence="6">The sequence shown here is derived from an EMBL/GenBank/DDBJ whole genome shotgun (WGS) entry which is preliminary data.</text>
</comment>
<gene>
    <name evidence="6" type="ORF">ADN00_10090</name>
</gene>
<proteinExistence type="predicted"/>
<protein>
    <submittedName>
        <fullName evidence="6">Zinc permease</fullName>
    </submittedName>
</protein>
<evidence type="ECO:0000256" key="4">
    <source>
        <dbReference type="ARBA" id="ARBA00023136"/>
    </source>
</evidence>
<organism evidence="6 7">
    <name type="scientific">Ornatilinea apprima</name>
    <dbReference type="NCBI Taxonomy" id="1134406"/>
    <lineage>
        <taxon>Bacteria</taxon>
        <taxon>Bacillati</taxon>
        <taxon>Chloroflexota</taxon>
        <taxon>Anaerolineae</taxon>
        <taxon>Anaerolineales</taxon>
        <taxon>Anaerolineaceae</taxon>
        <taxon>Ornatilinea</taxon>
    </lineage>
</organism>
<evidence type="ECO:0000256" key="1">
    <source>
        <dbReference type="ARBA" id="ARBA00004141"/>
    </source>
</evidence>
<dbReference type="PATRIC" id="fig|1134406.4.peg.2481"/>
<evidence type="ECO:0000256" key="3">
    <source>
        <dbReference type="ARBA" id="ARBA00022989"/>
    </source>
</evidence>
<evidence type="ECO:0000313" key="7">
    <source>
        <dbReference type="Proteomes" id="UP000050417"/>
    </source>
</evidence>
<keyword evidence="4 5" id="KW-0472">Membrane</keyword>
<dbReference type="PANTHER" id="PTHR11040">
    <property type="entry name" value="ZINC/IRON TRANSPORTER"/>
    <property type="match status" value="1"/>
</dbReference>
<feature type="transmembrane region" description="Helical" evidence="5">
    <location>
        <begin position="6"/>
        <end position="27"/>
    </location>
</feature>
<feature type="transmembrane region" description="Helical" evidence="5">
    <location>
        <begin position="39"/>
        <end position="58"/>
    </location>
</feature>
<dbReference type="AlphaFoldDB" id="A0A0P6XL47"/>